<protein>
    <submittedName>
        <fullName evidence="1">Uncharacterized protein</fullName>
    </submittedName>
</protein>
<reference evidence="1" key="1">
    <citation type="submission" date="2012-12" db="EMBL/GenBank/DDBJ databases">
        <title>Identification and characterization of a phenylalanine ammonia-lyase gene family in Isatis indigotica Fort.</title>
        <authorList>
            <person name="Liu Q."/>
            <person name="Chen J."/>
            <person name="Zhou X."/>
            <person name="Di P."/>
            <person name="Xiao Y."/>
            <person name="Xuan H."/>
            <person name="Zhang L."/>
            <person name="Chen W."/>
        </authorList>
    </citation>
    <scope>NUCLEOTIDE SEQUENCE</scope>
    <source>
        <tissue evidence="1">Salivary gland</tissue>
    </source>
</reference>
<evidence type="ECO:0000313" key="1">
    <source>
        <dbReference type="EMBL" id="JAA65859.1"/>
    </source>
</evidence>
<proteinExistence type="evidence at transcript level"/>
<organism evidence="1">
    <name type="scientific">Ixodes ricinus</name>
    <name type="common">Common tick</name>
    <name type="synonym">Acarus ricinus</name>
    <dbReference type="NCBI Taxonomy" id="34613"/>
    <lineage>
        <taxon>Eukaryota</taxon>
        <taxon>Metazoa</taxon>
        <taxon>Ecdysozoa</taxon>
        <taxon>Arthropoda</taxon>
        <taxon>Chelicerata</taxon>
        <taxon>Arachnida</taxon>
        <taxon>Acari</taxon>
        <taxon>Parasitiformes</taxon>
        <taxon>Ixodida</taxon>
        <taxon>Ixodoidea</taxon>
        <taxon>Ixodidae</taxon>
        <taxon>Ixodinae</taxon>
        <taxon>Ixodes</taxon>
    </lineage>
</organism>
<dbReference type="EMBL" id="GADI01007949">
    <property type="protein sequence ID" value="JAA65859.1"/>
    <property type="molecule type" value="mRNA"/>
</dbReference>
<accession>A0A0K8R5V7</accession>
<sequence>MKYVLHAFARKNNTPKRYAYSILLYSSITYRFFQVSTTTDKEPKQMPSLDCVPGCRNSFLSSLARQEKLFDFVLVWDRSHHLSKEHLLTASATRTRFLSNQTYYHASSFQFTGKKKPGPAALN</sequence>
<name>A0A0K8R5V7_IXORI</name>
<dbReference type="AlphaFoldDB" id="A0A0K8R5V7"/>